<dbReference type="PANTHER" id="PTHR28027:SF2">
    <property type="entry name" value="TRANSCRIPTIONAL REGULATOR MIT1"/>
    <property type="match status" value="1"/>
</dbReference>
<feature type="region of interest" description="Disordered" evidence="2">
    <location>
        <begin position="96"/>
        <end position="135"/>
    </location>
</feature>
<evidence type="ECO:0000256" key="2">
    <source>
        <dbReference type="SAM" id="MobiDB-lite"/>
    </source>
</evidence>
<evidence type="ECO:0000313" key="4">
    <source>
        <dbReference type="Proteomes" id="UP000829364"/>
    </source>
</evidence>
<dbReference type="InterPro" id="IPR018608">
    <property type="entry name" value="Gti1/Pac2"/>
</dbReference>
<keyword evidence="4" id="KW-1185">Reference proteome</keyword>
<feature type="compositionally biased region" description="Polar residues" evidence="2">
    <location>
        <begin position="114"/>
        <end position="127"/>
    </location>
</feature>
<sequence>MSHHSTPLIPTWRGHIASTLDALLLFEAALSGRINHVPRRPHDRERQDLIKSGSVFIYEEHASGIKRWTDGVSWSPSRILGNFLIYRELDKPFPPGEKKRAIRRKRVTPGSSGGVTKTETPSRSSNGGFLPQASDSTKDIERSLIGSLVDSYPFKENGLVKKTISITYHGIPHHLVSYYGVDDVLQGNLLTPSRDAALRDIVPRVELMTSQNFRAPVDEIEYNPDGTPTLLSVHGNMGEYSGSGSILQRAWSGSMQPMSAPSYTAPQAAHFPFAHSQQSPYGGQLTHAMSHAVASPMPPPLPSSMSLPVPASIPPPSSTGMPFAPHSQGNYALDPNRAERLGASGAGIGSEFPRNMPTQSAPRRHSAFDAAGSATDLTGLPLGPMGETRAVLGGGSAYMHPPQSQYLLSHRPSSLPNHDNQLYSSSRDVKVEPGAMGGDDGGAHAYGLDDAGGGWGFDSMDGSQEQHFYGGQ</sequence>
<dbReference type="RefSeq" id="XP_047839740.1">
    <property type="nucleotide sequence ID" value="XM_047983768.1"/>
</dbReference>
<dbReference type="KEGG" id="ptkz:JDV02_002712"/>
<evidence type="ECO:0000313" key="3">
    <source>
        <dbReference type="EMBL" id="UNI16259.1"/>
    </source>
</evidence>
<dbReference type="EMBL" id="CP086355">
    <property type="protein sequence ID" value="UNI16259.1"/>
    <property type="molecule type" value="Genomic_DNA"/>
</dbReference>
<organism evidence="3 4">
    <name type="scientific">Purpureocillium takamizusanense</name>
    <dbReference type="NCBI Taxonomy" id="2060973"/>
    <lineage>
        <taxon>Eukaryota</taxon>
        <taxon>Fungi</taxon>
        <taxon>Dikarya</taxon>
        <taxon>Ascomycota</taxon>
        <taxon>Pezizomycotina</taxon>
        <taxon>Sordariomycetes</taxon>
        <taxon>Hypocreomycetidae</taxon>
        <taxon>Hypocreales</taxon>
        <taxon>Ophiocordycipitaceae</taxon>
        <taxon>Purpureocillium</taxon>
    </lineage>
</organism>
<dbReference type="GeneID" id="72064672"/>
<dbReference type="GO" id="GO:0003677">
    <property type="term" value="F:DNA binding"/>
    <property type="evidence" value="ECO:0007669"/>
    <property type="project" value="TreeGrafter"/>
</dbReference>
<dbReference type="PANTHER" id="PTHR28027">
    <property type="entry name" value="TRANSCRIPTIONAL REGULATOR MIT1"/>
    <property type="match status" value="1"/>
</dbReference>
<gene>
    <name evidence="3" type="primary">sge1</name>
    <name evidence="3" type="ORF">JDV02_002712</name>
</gene>
<dbReference type="OrthoDB" id="5319641at2759"/>
<dbReference type="Pfam" id="PF09729">
    <property type="entry name" value="Gti1_Pac2"/>
    <property type="match status" value="1"/>
</dbReference>
<dbReference type="AlphaFoldDB" id="A0A9Q8QC23"/>
<protein>
    <submittedName>
        <fullName evidence="3">Global transcription regulator sge1</fullName>
    </submittedName>
</protein>
<comment type="similarity">
    <text evidence="1">Belongs to the MIT1/WOR1 family.</text>
</comment>
<feature type="region of interest" description="Disordered" evidence="2">
    <location>
        <begin position="453"/>
        <end position="472"/>
    </location>
</feature>
<reference evidence="3" key="1">
    <citation type="submission" date="2021-11" db="EMBL/GenBank/DDBJ databases">
        <title>Purpureocillium_takamizusanense_genome.</title>
        <authorList>
            <person name="Nguyen N.-H."/>
        </authorList>
    </citation>
    <scope>NUCLEOTIDE SEQUENCE</scope>
    <source>
        <strain evidence="3">PT3</strain>
    </source>
</reference>
<name>A0A9Q8QC23_9HYPO</name>
<dbReference type="Proteomes" id="UP000829364">
    <property type="component" value="Chromosome 2"/>
</dbReference>
<evidence type="ECO:0000256" key="1">
    <source>
        <dbReference type="ARBA" id="ARBA00008359"/>
    </source>
</evidence>
<proteinExistence type="inferred from homology"/>
<accession>A0A9Q8QC23</accession>